<dbReference type="AlphaFoldDB" id="A0A318SR22"/>
<evidence type="ECO:0000256" key="4">
    <source>
        <dbReference type="ARBA" id="ARBA00022452"/>
    </source>
</evidence>
<evidence type="ECO:0000313" key="11">
    <source>
        <dbReference type="Proteomes" id="UP000248311"/>
    </source>
</evidence>
<evidence type="ECO:0000256" key="5">
    <source>
        <dbReference type="ARBA" id="ARBA00022692"/>
    </source>
</evidence>
<dbReference type="NCBIfam" id="TIGR01844">
    <property type="entry name" value="type_I_sec_TolC"/>
    <property type="match status" value="1"/>
</dbReference>
<evidence type="ECO:0000256" key="8">
    <source>
        <dbReference type="PROSITE-ProRule" id="PRU00339"/>
    </source>
</evidence>
<dbReference type="Gene3D" id="1.20.1600.10">
    <property type="entry name" value="Outer membrane efflux proteins (OEP)"/>
    <property type="match status" value="1"/>
</dbReference>
<evidence type="ECO:0000313" key="10">
    <source>
        <dbReference type="EMBL" id="PYE84032.1"/>
    </source>
</evidence>
<dbReference type="InterPro" id="IPR003423">
    <property type="entry name" value="OMP_efflux"/>
</dbReference>
<accession>A0A318SR22</accession>
<dbReference type="GO" id="GO:0015562">
    <property type="term" value="F:efflux transmembrane transporter activity"/>
    <property type="evidence" value="ECO:0007669"/>
    <property type="project" value="InterPro"/>
</dbReference>
<dbReference type="InterPro" id="IPR019734">
    <property type="entry name" value="TPR_rpt"/>
</dbReference>
<reference evidence="10 11" key="1">
    <citation type="submission" date="2018-06" db="EMBL/GenBank/DDBJ databases">
        <title>Genomic Encyclopedia of Type Strains, Phase III (KMG-III): the genomes of soil and plant-associated and newly described type strains.</title>
        <authorList>
            <person name="Whitman W."/>
        </authorList>
    </citation>
    <scope>NUCLEOTIDE SEQUENCE [LARGE SCALE GENOMIC DNA]</scope>
    <source>
        <strain evidence="10 11">CECT 9025</strain>
    </source>
</reference>
<dbReference type="SUPFAM" id="SSF56954">
    <property type="entry name" value="Outer membrane efflux proteins (OEP)"/>
    <property type="match status" value="1"/>
</dbReference>
<evidence type="ECO:0000256" key="1">
    <source>
        <dbReference type="ARBA" id="ARBA00004442"/>
    </source>
</evidence>
<keyword evidence="5" id="KW-0812">Transmembrane</keyword>
<evidence type="ECO:0000256" key="2">
    <source>
        <dbReference type="ARBA" id="ARBA00007613"/>
    </source>
</evidence>
<dbReference type="EMBL" id="QJTE01000003">
    <property type="protein sequence ID" value="PYE84032.1"/>
    <property type="molecule type" value="Genomic_DNA"/>
</dbReference>
<keyword evidence="6" id="KW-0472">Membrane</keyword>
<dbReference type="InterPro" id="IPR010130">
    <property type="entry name" value="T1SS_OMP_TolC"/>
</dbReference>
<feature type="signal peptide" evidence="9">
    <location>
        <begin position="1"/>
        <end position="28"/>
    </location>
</feature>
<protein>
    <submittedName>
        <fullName evidence="10">Outer membrane protein</fullName>
    </submittedName>
</protein>
<comment type="subcellular location">
    <subcellularLocation>
        <location evidence="1">Cell outer membrane</location>
    </subcellularLocation>
</comment>
<dbReference type="InterPro" id="IPR051906">
    <property type="entry name" value="TolC-like"/>
</dbReference>
<sequence>MTRSIKARLLGFAVWCGAAAIPAASLQAETLSDALSAGYENSGLLEQNRALLRAADEDVAQAVAALRPVLSWSASASTSWPRENLDRTGQDYLQTSLGLTAQLTIYDGGLNQLAVEAQKETVLATRESLRGVESDVLLRIVQAYLEVQRASSSVDLRQNNIRLIGQELQAAQDRFEVGEVTRTDVSLAEAQLAAARGLLASEQGGLTQAIEEFRAAVGRAPDNLAAVPLAPIPDSLEQAQQIARRNAPDLLQAQRQVTIAELNIRRAAAARRPNVALQGTLGLDPNNDFEDSEQLSLSVQSPIYQGGALSSAVRQIQNQRDAARNALIYTARQIDQSVANAYSLLAVARATRTASAAQVRASNVAFDGVREEATLGARTTLDVLDAEQDLLDARTSLVSAEVDETLATYSILAAIGLLTAEHLELPVQIYDPSAYYNLVSDAPAGMSPQGQALDRVLQSIGH</sequence>
<evidence type="ECO:0000256" key="3">
    <source>
        <dbReference type="ARBA" id="ARBA00022448"/>
    </source>
</evidence>
<keyword evidence="9" id="KW-0732">Signal</keyword>
<dbReference type="Proteomes" id="UP000248311">
    <property type="component" value="Unassembled WGS sequence"/>
</dbReference>
<comment type="caution">
    <text evidence="10">The sequence shown here is derived from an EMBL/GenBank/DDBJ whole genome shotgun (WGS) entry which is preliminary data.</text>
</comment>
<dbReference type="GO" id="GO:0009279">
    <property type="term" value="C:cell outer membrane"/>
    <property type="evidence" value="ECO:0007669"/>
    <property type="project" value="UniProtKB-SubCell"/>
</dbReference>
<dbReference type="RefSeq" id="WP_110814573.1">
    <property type="nucleotide sequence ID" value="NZ_QJTE01000003.1"/>
</dbReference>
<evidence type="ECO:0000256" key="6">
    <source>
        <dbReference type="ARBA" id="ARBA00023136"/>
    </source>
</evidence>
<dbReference type="OrthoDB" id="9789368at2"/>
<keyword evidence="4" id="KW-1134">Transmembrane beta strand</keyword>
<dbReference type="GO" id="GO:1990281">
    <property type="term" value="C:efflux pump complex"/>
    <property type="evidence" value="ECO:0007669"/>
    <property type="project" value="TreeGrafter"/>
</dbReference>
<dbReference type="PANTHER" id="PTHR30026:SF22">
    <property type="entry name" value="OUTER MEMBRANE EFFLUX PROTEIN"/>
    <property type="match status" value="1"/>
</dbReference>
<organism evidence="10 11">
    <name type="scientific">Pseudoroseicyclus aestuarii</name>
    <dbReference type="NCBI Taxonomy" id="1795041"/>
    <lineage>
        <taxon>Bacteria</taxon>
        <taxon>Pseudomonadati</taxon>
        <taxon>Pseudomonadota</taxon>
        <taxon>Alphaproteobacteria</taxon>
        <taxon>Rhodobacterales</taxon>
        <taxon>Paracoccaceae</taxon>
        <taxon>Pseudoroseicyclus</taxon>
    </lineage>
</organism>
<comment type="similarity">
    <text evidence="2">Belongs to the outer membrane factor (OMF) (TC 1.B.17) family.</text>
</comment>
<dbReference type="GO" id="GO:0015288">
    <property type="term" value="F:porin activity"/>
    <property type="evidence" value="ECO:0007669"/>
    <property type="project" value="TreeGrafter"/>
</dbReference>
<keyword evidence="8" id="KW-0802">TPR repeat</keyword>
<keyword evidence="7" id="KW-0998">Cell outer membrane</keyword>
<name>A0A318SR22_9RHOB</name>
<keyword evidence="3" id="KW-0813">Transport</keyword>
<keyword evidence="11" id="KW-1185">Reference proteome</keyword>
<evidence type="ECO:0000256" key="9">
    <source>
        <dbReference type="SAM" id="SignalP"/>
    </source>
</evidence>
<gene>
    <name evidence="10" type="ORF">DFP88_103396</name>
</gene>
<dbReference type="Pfam" id="PF02321">
    <property type="entry name" value="OEP"/>
    <property type="match status" value="2"/>
</dbReference>
<dbReference type="PANTHER" id="PTHR30026">
    <property type="entry name" value="OUTER MEMBRANE PROTEIN TOLC"/>
    <property type="match status" value="1"/>
</dbReference>
<feature type="chain" id="PRO_5016445982" evidence="9">
    <location>
        <begin position="29"/>
        <end position="462"/>
    </location>
</feature>
<evidence type="ECO:0000256" key="7">
    <source>
        <dbReference type="ARBA" id="ARBA00023237"/>
    </source>
</evidence>
<dbReference type="PROSITE" id="PS50005">
    <property type="entry name" value="TPR"/>
    <property type="match status" value="1"/>
</dbReference>
<proteinExistence type="inferred from homology"/>
<feature type="repeat" description="TPR" evidence="8">
    <location>
        <begin position="190"/>
        <end position="223"/>
    </location>
</feature>